<dbReference type="EMBL" id="JAZGUE010000001">
    <property type="protein sequence ID" value="KAL2270762.1"/>
    <property type="molecule type" value="Genomic_DNA"/>
</dbReference>
<accession>A0ABR4DKE9</accession>
<evidence type="ECO:0000313" key="4">
    <source>
        <dbReference type="Proteomes" id="UP001600064"/>
    </source>
</evidence>
<comment type="caution">
    <text evidence="3">The sequence shown here is derived from an EMBL/GenBank/DDBJ whole genome shotgun (WGS) entry which is preliminary data.</text>
</comment>
<evidence type="ECO:0000313" key="3">
    <source>
        <dbReference type="EMBL" id="KAL2270762.1"/>
    </source>
</evidence>
<dbReference type="RefSeq" id="XP_070869486.1">
    <property type="nucleotide sequence ID" value="XM_071007477.1"/>
</dbReference>
<name>A0ABR4DKE9_9PEZI</name>
<dbReference type="Proteomes" id="UP001600064">
    <property type="component" value="Unassembled WGS sequence"/>
</dbReference>
<dbReference type="InterPro" id="IPR053013">
    <property type="entry name" value="LAT"/>
</dbReference>
<dbReference type="Pfam" id="PF22998">
    <property type="entry name" value="GNAT_LYC1-like"/>
    <property type="match status" value="1"/>
</dbReference>
<feature type="domain" description="LYC1 C-terminal" evidence="2">
    <location>
        <begin position="206"/>
        <end position="407"/>
    </location>
</feature>
<keyword evidence="1" id="KW-0175">Coiled coil</keyword>
<keyword evidence="4" id="KW-1185">Reference proteome</keyword>
<dbReference type="Gene3D" id="3.40.630.30">
    <property type="match status" value="1"/>
</dbReference>
<evidence type="ECO:0000259" key="2">
    <source>
        <dbReference type="Pfam" id="PF22998"/>
    </source>
</evidence>
<dbReference type="GeneID" id="98122121"/>
<feature type="coiled-coil region" evidence="1">
    <location>
        <begin position="216"/>
        <end position="243"/>
    </location>
</feature>
<organism evidence="3 4">
    <name type="scientific">Remersonia thermophila</name>
    <dbReference type="NCBI Taxonomy" id="72144"/>
    <lineage>
        <taxon>Eukaryota</taxon>
        <taxon>Fungi</taxon>
        <taxon>Dikarya</taxon>
        <taxon>Ascomycota</taxon>
        <taxon>Pezizomycotina</taxon>
        <taxon>Sordariomycetes</taxon>
        <taxon>Sordariomycetidae</taxon>
        <taxon>Sordariales</taxon>
        <taxon>Sordariales incertae sedis</taxon>
        <taxon>Remersonia</taxon>
    </lineage>
</organism>
<evidence type="ECO:0000256" key="1">
    <source>
        <dbReference type="SAM" id="Coils"/>
    </source>
</evidence>
<dbReference type="InterPro" id="IPR055100">
    <property type="entry name" value="GNAT_LYC1-like"/>
</dbReference>
<proteinExistence type="predicted"/>
<dbReference type="InterPro" id="IPR016181">
    <property type="entry name" value="Acyl_CoA_acyltransferase"/>
</dbReference>
<gene>
    <name evidence="3" type="ORF">VTJ83DRAFT_133</name>
</gene>
<sequence>MASATAQHPASSDSLSVEDVIFTTATPHQRILAWTLNGTAWAGAMTLDQYIRRETILSEAPLSANGGTTYLILHPRGDPETIVSSCEVTRKRALVLVGEDGDRQQQQQQQQQPPREVTAYGVASVFTNPRFRGRGMAAHMLRKVQELVDRELNAEFGVLYSDIGRRYYSRLGWKDFGTPQLRLTLSEPARDAGGSGDGSVSSPALATAAAKGSIALLREDEALALAEEDVERVRRALAESARLGAGDGRTRVAFLPDAELLRWHFARDGYACRTLAGREAAHRGARTADASAWVLWDHDLREGKLKVLRLVEDAAGSGGEGERREHVKALLRAALAEAADWGLRTVLVWSPSKAAAAAAAELWSELQPRVQVALEEREDGSVPSLRWKGDKPLDNVVWEANEYFAWC</sequence>
<reference evidence="3 4" key="1">
    <citation type="journal article" date="2024" name="Commun. Biol.">
        <title>Comparative genomic analysis of thermophilic fungi reveals convergent evolutionary adaptations and gene losses.</title>
        <authorList>
            <person name="Steindorff A.S."/>
            <person name="Aguilar-Pontes M.V."/>
            <person name="Robinson A.J."/>
            <person name="Andreopoulos B."/>
            <person name="LaButti K."/>
            <person name="Kuo A."/>
            <person name="Mondo S."/>
            <person name="Riley R."/>
            <person name="Otillar R."/>
            <person name="Haridas S."/>
            <person name="Lipzen A."/>
            <person name="Grimwood J."/>
            <person name="Schmutz J."/>
            <person name="Clum A."/>
            <person name="Reid I.D."/>
            <person name="Moisan M.C."/>
            <person name="Butler G."/>
            <person name="Nguyen T.T.M."/>
            <person name="Dewar K."/>
            <person name="Conant G."/>
            <person name="Drula E."/>
            <person name="Henrissat B."/>
            <person name="Hansel C."/>
            <person name="Singer S."/>
            <person name="Hutchinson M.I."/>
            <person name="de Vries R.P."/>
            <person name="Natvig D.O."/>
            <person name="Powell A.J."/>
            <person name="Tsang A."/>
            <person name="Grigoriev I.V."/>
        </authorList>
    </citation>
    <scope>NUCLEOTIDE SEQUENCE [LARGE SCALE GENOMIC DNA]</scope>
    <source>
        <strain evidence="3 4">ATCC 22073</strain>
    </source>
</reference>
<dbReference type="SUPFAM" id="SSF55729">
    <property type="entry name" value="Acyl-CoA N-acyltransferases (Nat)"/>
    <property type="match status" value="1"/>
</dbReference>
<protein>
    <recommendedName>
        <fullName evidence="2">LYC1 C-terminal domain-containing protein</fullName>
    </recommendedName>
</protein>
<dbReference type="PANTHER" id="PTHR34815">
    <property type="entry name" value="LYSINE ACETYLTRANSFERASE"/>
    <property type="match status" value="1"/>
</dbReference>
<dbReference type="PANTHER" id="PTHR34815:SF4">
    <property type="entry name" value="N-ACETYLTRANSFERASE DOMAIN-CONTAINING PROTEIN"/>
    <property type="match status" value="1"/>
</dbReference>